<dbReference type="InterPro" id="IPR001173">
    <property type="entry name" value="Glyco_trans_2-like"/>
</dbReference>
<dbReference type="PANTHER" id="PTHR11675:SF116">
    <property type="entry name" value="N-ACETYLGALACTOSAMINYLTRANSFERASE 8-RELATED"/>
    <property type="match status" value="1"/>
</dbReference>
<accession>A0ABD6EL56</accession>
<dbReference type="EMBL" id="JBGFUD010002905">
    <property type="protein sequence ID" value="MFH4978146.1"/>
    <property type="molecule type" value="Genomic_DNA"/>
</dbReference>
<keyword evidence="1" id="KW-1015">Disulfide bond</keyword>
<reference evidence="3 4" key="1">
    <citation type="submission" date="2024-08" db="EMBL/GenBank/DDBJ databases">
        <title>Gnathostoma spinigerum genome.</title>
        <authorList>
            <person name="Gonzalez-Bertolin B."/>
            <person name="Monzon S."/>
            <person name="Zaballos A."/>
            <person name="Jimenez P."/>
            <person name="Dekumyoy P."/>
            <person name="Varona S."/>
            <person name="Cuesta I."/>
            <person name="Sumanam S."/>
            <person name="Adisakwattana P."/>
            <person name="Gasser R.B."/>
            <person name="Hernandez-Gonzalez A."/>
            <person name="Young N.D."/>
            <person name="Perteguer M.J."/>
        </authorList>
    </citation>
    <scope>NUCLEOTIDE SEQUENCE [LARGE SCALE GENOMIC DNA]</scope>
    <source>
        <strain evidence="3">AL3</strain>
        <tissue evidence="3">Liver</tissue>
    </source>
</reference>
<name>A0ABD6EL56_9BILA</name>
<feature type="domain" description="Glycosyltransferase 2-like" evidence="2">
    <location>
        <begin position="2"/>
        <end position="171"/>
    </location>
</feature>
<keyword evidence="4" id="KW-1185">Reference proteome</keyword>
<dbReference type="Pfam" id="PF00535">
    <property type="entry name" value="Glycos_transf_2"/>
    <property type="match status" value="1"/>
</dbReference>
<dbReference type="PANTHER" id="PTHR11675">
    <property type="entry name" value="N-ACETYLGALACTOSAMINYLTRANSFERASE"/>
    <property type="match status" value="1"/>
</dbReference>
<protein>
    <recommendedName>
        <fullName evidence="2">Glycosyltransferase 2-like domain-containing protein</fullName>
    </recommendedName>
</protein>
<dbReference type="SUPFAM" id="SSF53448">
    <property type="entry name" value="Nucleotide-diphospho-sugar transferases"/>
    <property type="match status" value="1"/>
</dbReference>
<dbReference type="Gene3D" id="3.90.550.10">
    <property type="entry name" value="Spore Coat Polysaccharide Biosynthesis Protein SpsA, Chain A"/>
    <property type="match status" value="1"/>
</dbReference>
<gene>
    <name evidence="3" type="ORF">AB6A40_004855</name>
</gene>
<evidence type="ECO:0000313" key="4">
    <source>
        <dbReference type="Proteomes" id="UP001608902"/>
    </source>
</evidence>
<evidence type="ECO:0000259" key="2">
    <source>
        <dbReference type="Pfam" id="PF00535"/>
    </source>
</evidence>
<sequence>MLNSIFDLTPAHLLKEIIIYDDCSEDDVIITDLVLKYGKITGWPMEKIISKRSDERQGLIRAKVNAARLGSADVLIFMDSHCEVTPKWIEPLLVPIQEDRTKVVVPIVDLINPVNFEYSKAMVARSVFDWQLRFKWKYFDWSYFDTPENNVKLFRSPIMPGGLLAIDRKFYTEMGEYDSGMEIWGAENIELSIRVSHFVTFFYCFFFPFAMTT</sequence>
<evidence type="ECO:0000256" key="1">
    <source>
        <dbReference type="ARBA" id="ARBA00023157"/>
    </source>
</evidence>
<evidence type="ECO:0000313" key="3">
    <source>
        <dbReference type="EMBL" id="MFH4978146.1"/>
    </source>
</evidence>
<organism evidence="3 4">
    <name type="scientific">Gnathostoma spinigerum</name>
    <dbReference type="NCBI Taxonomy" id="75299"/>
    <lineage>
        <taxon>Eukaryota</taxon>
        <taxon>Metazoa</taxon>
        <taxon>Ecdysozoa</taxon>
        <taxon>Nematoda</taxon>
        <taxon>Chromadorea</taxon>
        <taxon>Rhabditida</taxon>
        <taxon>Spirurina</taxon>
        <taxon>Gnathostomatomorpha</taxon>
        <taxon>Gnathostomatoidea</taxon>
        <taxon>Gnathostomatidae</taxon>
        <taxon>Gnathostoma</taxon>
    </lineage>
</organism>
<dbReference type="Proteomes" id="UP001608902">
    <property type="component" value="Unassembled WGS sequence"/>
</dbReference>
<proteinExistence type="predicted"/>
<dbReference type="AlphaFoldDB" id="A0ABD6EL56"/>
<dbReference type="InterPro" id="IPR029044">
    <property type="entry name" value="Nucleotide-diphossugar_trans"/>
</dbReference>
<comment type="caution">
    <text evidence="3">The sequence shown here is derived from an EMBL/GenBank/DDBJ whole genome shotgun (WGS) entry which is preliminary data.</text>
</comment>